<keyword evidence="2" id="KW-0285">Flavoprotein</keyword>
<dbReference type="InterPro" id="IPR008259">
    <property type="entry name" value="FMN_hydac_DH_AS"/>
</dbReference>
<evidence type="ECO:0000256" key="3">
    <source>
        <dbReference type="ARBA" id="ARBA00022643"/>
    </source>
</evidence>
<dbReference type="CDD" id="cd02809">
    <property type="entry name" value="alpha_hydroxyacid_oxid_FMN"/>
    <property type="match status" value="1"/>
</dbReference>
<gene>
    <name evidence="7" type="ORF">MNBD_ACTINO02-2235</name>
</gene>
<evidence type="ECO:0000256" key="5">
    <source>
        <dbReference type="ARBA" id="ARBA00024042"/>
    </source>
</evidence>
<comment type="similarity">
    <text evidence="5">Belongs to the FMN-dependent alpha-hydroxy acid dehydrogenase family.</text>
</comment>
<organism evidence="7">
    <name type="scientific">hydrothermal vent metagenome</name>
    <dbReference type="NCBI Taxonomy" id="652676"/>
    <lineage>
        <taxon>unclassified sequences</taxon>
        <taxon>metagenomes</taxon>
        <taxon>ecological metagenomes</taxon>
    </lineage>
</organism>
<dbReference type="FunFam" id="3.20.20.70:FF:000029">
    <property type="entry name" value="L-lactate dehydrogenase"/>
    <property type="match status" value="1"/>
</dbReference>
<protein>
    <submittedName>
        <fullName evidence="7">L-lactate dehydrogenase</fullName>
    </submittedName>
</protein>
<dbReference type="SUPFAM" id="SSF51395">
    <property type="entry name" value="FMN-linked oxidoreductases"/>
    <property type="match status" value="1"/>
</dbReference>
<reference evidence="7" key="1">
    <citation type="submission" date="2018-06" db="EMBL/GenBank/DDBJ databases">
        <authorList>
            <person name="Zhirakovskaya E."/>
        </authorList>
    </citation>
    <scope>NUCLEOTIDE SEQUENCE</scope>
</reference>
<sequence length="413" mass="45875">MWHHADMVKRQFPRFSEFAHLLKPAPREGTHLERVLQRKANVYDLRKRGKRRTPQAVFDYVDGAADDEISLARSRNLFHRLEFVPKVLRDVSECDTTTTYLGVKSAYPFAFAPTGFNRMMHCEGEPAVARVAQRTGIPYTLSTLGTTTPEDLTAAAPDGDRWFQLYVWKDREFSVKLIERAKNAGFRTLVLTVDLPVGGARLRDVRNGMTVPPSLTMRTFIDGAMHPAWWFDFLTTEPLTFATLEALGSNVAESITEIFDPSMDFDDLAWLRDQWDGPIVIKGVQTIEDTRKVVDHGVNGVILSNHGGRQLDRSPVTLRLVEPTVAALGNDAEVFVDGGIMNGADVVAAIALGAQGCFVGRAYLYGLMAGGERGVQRMVEIFAGDVVRTMQLLGARSVADLTPDLVRLPPDDR</sequence>
<dbReference type="InterPro" id="IPR037396">
    <property type="entry name" value="FMN_HAD"/>
</dbReference>
<evidence type="ECO:0000256" key="4">
    <source>
        <dbReference type="ARBA" id="ARBA00023002"/>
    </source>
</evidence>
<dbReference type="GO" id="GO:0010181">
    <property type="term" value="F:FMN binding"/>
    <property type="evidence" value="ECO:0007669"/>
    <property type="project" value="InterPro"/>
</dbReference>
<dbReference type="PIRSF" id="PIRSF000138">
    <property type="entry name" value="Al-hdrx_acd_dh"/>
    <property type="match status" value="1"/>
</dbReference>
<dbReference type="Gene3D" id="3.20.20.70">
    <property type="entry name" value="Aldolase class I"/>
    <property type="match status" value="1"/>
</dbReference>
<dbReference type="AlphaFoldDB" id="A0A3B0SND3"/>
<dbReference type="InterPro" id="IPR013785">
    <property type="entry name" value="Aldolase_TIM"/>
</dbReference>
<dbReference type="PROSITE" id="PS00557">
    <property type="entry name" value="FMN_HYDROXY_ACID_DH_1"/>
    <property type="match status" value="1"/>
</dbReference>
<dbReference type="PANTHER" id="PTHR10578">
    <property type="entry name" value="S -2-HYDROXY-ACID OXIDASE-RELATED"/>
    <property type="match status" value="1"/>
</dbReference>
<evidence type="ECO:0000313" key="7">
    <source>
        <dbReference type="EMBL" id="VAV97943.1"/>
    </source>
</evidence>
<feature type="domain" description="FMN hydroxy acid dehydrogenase" evidence="6">
    <location>
        <begin position="34"/>
        <end position="411"/>
    </location>
</feature>
<proteinExistence type="inferred from homology"/>
<dbReference type="GO" id="GO:0016614">
    <property type="term" value="F:oxidoreductase activity, acting on CH-OH group of donors"/>
    <property type="evidence" value="ECO:0007669"/>
    <property type="project" value="UniProtKB-ARBA"/>
</dbReference>
<comment type="cofactor">
    <cofactor evidence="1">
        <name>FMN</name>
        <dbReference type="ChEBI" id="CHEBI:58210"/>
    </cofactor>
</comment>
<evidence type="ECO:0000256" key="2">
    <source>
        <dbReference type="ARBA" id="ARBA00022630"/>
    </source>
</evidence>
<dbReference type="InterPro" id="IPR012133">
    <property type="entry name" value="Alpha-hydoxy_acid_DH_FMN"/>
</dbReference>
<dbReference type="PROSITE" id="PS51349">
    <property type="entry name" value="FMN_HYDROXY_ACID_DH_2"/>
    <property type="match status" value="1"/>
</dbReference>
<evidence type="ECO:0000259" key="6">
    <source>
        <dbReference type="PROSITE" id="PS51349"/>
    </source>
</evidence>
<dbReference type="EMBL" id="UOEK01000127">
    <property type="protein sequence ID" value="VAV97943.1"/>
    <property type="molecule type" value="Genomic_DNA"/>
</dbReference>
<keyword evidence="4" id="KW-0560">Oxidoreductase</keyword>
<dbReference type="PANTHER" id="PTHR10578:SF107">
    <property type="entry name" value="2-HYDROXYACID OXIDASE 1"/>
    <property type="match status" value="1"/>
</dbReference>
<evidence type="ECO:0000256" key="1">
    <source>
        <dbReference type="ARBA" id="ARBA00001917"/>
    </source>
</evidence>
<keyword evidence="3" id="KW-0288">FMN</keyword>
<accession>A0A3B0SND3</accession>
<dbReference type="Pfam" id="PF01070">
    <property type="entry name" value="FMN_dh"/>
    <property type="match status" value="1"/>
</dbReference>
<name>A0A3B0SND3_9ZZZZ</name>
<dbReference type="InterPro" id="IPR000262">
    <property type="entry name" value="FMN-dep_DH"/>
</dbReference>